<name>A0AAV7JRX9_9METZ</name>
<dbReference type="AlphaFoldDB" id="A0AAV7JRX9"/>
<reference evidence="1 2" key="1">
    <citation type="journal article" date="2023" name="BMC Biol.">
        <title>The compact genome of the sponge Oopsacas minuta (Hexactinellida) is lacking key metazoan core genes.</title>
        <authorList>
            <person name="Santini S."/>
            <person name="Schenkelaars Q."/>
            <person name="Jourda C."/>
            <person name="Duchesne M."/>
            <person name="Belahbib H."/>
            <person name="Rocher C."/>
            <person name="Selva M."/>
            <person name="Riesgo A."/>
            <person name="Vervoort M."/>
            <person name="Leys S.P."/>
            <person name="Kodjabachian L."/>
            <person name="Le Bivic A."/>
            <person name="Borchiellini C."/>
            <person name="Claverie J.M."/>
            <person name="Renard E."/>
        </authorList>
    </citation>
    <scope>NUCLEOTIDE SEQUENCE [LARGE SCALE GENOMIC DNA]</scope>
    <source>
        <strain evidence="1">SPO-2</strain>
    </source>
</reference>
<proteinExistence type="predicted"/>
<protein>
    <submittedName>
        <fullName evidence="1">SCAN domain-containing protein 3-like</fullName>
    </submittedName>
</protein>
<dbReference type="Proteomes" id="UP001165289">
    <property type="component" value="Unassembled WGS sequence"/>
</dbReference>
<keyword evidence="2" id="KW-1185">Reference proteome</keyword>
<dbReference type="PANTHER" id="PTHR45913">
    <property type="entry name" value="EPM2A-INTERACTING PROTEIN 1"/>
    <property type="match status" value="1"/>
</dbReference>
<dbReference type="EMBL" id="JAKMXF010000307">
    <property type="protein sequence ID" value="KAI6651160.1"/>
    <property type="molecule type" value="Genomic_DNA"/>
</dbReference>
<accession>A0AAV7JRX9</accession>
<evidence type="ECO:0000313" key="2">
    <source>
        <dbReference type="Proteomes" id="UP001165289"/>
    </source>
</evidence>
<organism evidence="1 2">
    <name type="scientific">Oopsacas minuta</name>
    <dbReference type="NCBI Taxonomy" id="111878"/>
    <lineage>
        <taxon>Eukaryota</taxon>
        <taxon>Metazoa</taxon>
        <taxon>Porifera</taxon>
        <taxon>Hexactinellida</taxon>
        <taxon>Hexasterophora</taxon>
        <taxon>Lyssacinosida</taxon>
        <taxon>Leucopsacidae</taxon>
        <taxon>Oopsacas</taxon>
    </lineage>
</organism>
<sequence length="134" mass="15424">MREHALSSIFTENQLLEFFERDGKEKSKVFFGKLTDKEWLKNLTYLNDIFSRINLLDKSLQGRFTTVIDCVDKIRAFIMKLELWEAKLTAGKFDFFESLSATLGEEGTTDQSIGALVKAHLSAMRNEFKLTSQT</sequence>
<gene>
    <name evidence="1" type="ORF">LOD99_5511</name>
</gene>
<evidence type="ECO:0000313" key="1">
    <source>
        <dbReference type="EMBL" id="KAI6651160.1"/>
    </source>
</evidence>
<comment type="caution">
    <text evidence="1">The sequence shown here is derived from an EMBL/GenBank/DDBJ whole genome shotgun (WGS) entry which is preliminary data.</text>
</comment>
<dbReference type="PANTHER" id="PTHR45913:SF19">
    <property type="entry name" value="LOW QUALITY PROTEIN: ZINC FINGER BED DOMAIN-CONTAINING PROTEIN 5-LIKE"/>
    <property type="match status" value="1"/>
</dbReference>